<evidence type="ECO:0000313" key="3">
    <source>
        <dbReference type="Proteomes" id="UP000827284"/>
    </source>
</evidence>
<keyword evidence="3" id="KW-1185">Reference proteome</keyword>
<feature type="region of interest" description="Disordered" evidence="1">
    <location>
        <begin position="60"/>
        <end position="96"/>
    </location>
</feature>
<dbReference type="Proteomes" id="UP000827284">
    <property type="component" value="Unassembled WGS sequence"/>
</dbReference>
<feature type="compositionally biased region" description="Low complexity" evidence="1">
    <location>
        <begin position="64"/>
        <end position="86"/>
    </location>
</feature>
<proteinExistence type="predicted"/>
<reference evidence="2" key="1">
    <citation type="submission" date="2021-11" db="EMBL/GenBank/DDBJ databases">
        <authorList>
            <person name="Herlambang A."/>
            <person name="Guo Y."/>
            <person name="Takashima Y."/>
            <person name="Nishizawa T."/>
        </authorList>
    </citation>
    <scope>NUCLEOTIDE SEQUENCE</scope>
    <source>
        <strain evidence="2">E1425</strain>
    </source>
</reference>
<evidence type="ECO:0000256" key="1">
    <source>
        <dbReference type="SAM" id="MobiDB-lite"/>
    </source>
</evidence>
<reference evidence="2" key="2">
    <citation type="journal article" date="2022" name="Microbiol. Resour. Announc.">
        <title>Whole-Genome Sequence of Entomortierella parvispora E1425, a Mucoromycotan Fungus Associated with Burkholderiaceae-Related Endosymbiotic Bacteria.</title>
        <authorList>
            <person name="Herlambang A."/>
            <person name="Guo Y."/>
            <person name="Takashima Y."/>
            <person name="Narisawa K."/>
            <person name="Ohta H."/>
            <person name="Nishizawa T."/>
        </authorList>
    </citation>
    <scope>NUCLEOTIDE SEQUENCE</scope>
    <source>
        <strain evidence="2">E1425</strain>
    </source>
</reference>
<name>A0A9P3M059_9FUNG</name>
<protein>
    <submittedName>
        <fullName evidence="2">Uncharacterized protein</fullName>
    </submittedName>
</protein>
<comment type="caution">
    <text evidence="2">The sequence shown here is derived from an EMBL/GenBank/DDBJ whole genome shotgun (WGS) entry which is preliminary data.</text>
</comment>
<dbReference type="AlphaFoldDB" id="A0A9P3M059"/>
<sequence length="124" mass="12969">MTTAPPDPVFEELASIPGHVASFSADLATGQLLNAKGPISQEQATTIQKLMQDVGQLVSRYSHHPSPVTSSSTGSSTLLSAAAATGGHHHDEDSQVRKVTVLTEGSTLALTMADNKIYGIDKKD</sequence>
<gene>
    <name evidence="2" type="ORF">EMPS_09575</name>
</gene>
<accession>A0A9P3M059</accession>
<organism evidence="2 3">
    <name type="scientific">Entomortierella parvispora</name>
    <dbReference type="NCBI Taxonomy" id="205924"/>
    <lineage>
        <taxon>Eukaryota</taxon>
        <taxon>Fungi</taxon>
        <taxon>Fungi incertae sedis</taxon>
        <taxon>Mucoromycota</taxon>
        <taxon>Mortierellomycotina</taxon>
        <taxon>Mortierellomycetes</taxon>
        <taxon>Mortierellales</taxon>
        <taxon>Mortierellaceae</taxon>
        <taxon>Entomortierella</taxon>
    </lineage>
</organism>
<evidence type="ECO:0000313" key="2">
    <source>
        <dbReference type="EMBL" id="GJJ77216.1"/>
    </source>
</evidence>
<dbReference type="EMBL" id="BQFW01000013">
    <property type="protein sequence ID" value="GJJ77216.1"/>
    <property type="molecule type" value="Genomic_DNA"/>
</dbReference>
<dbReference type="OrthoDB" id="2386620at2759"/>